<protein>
    <recommendedName>
        <fullName evidence="1">Amidohydrolase 3 domain-containing protein</fullName>
    </recommendedName>
</protein>
<dbReference type="Gene3D" id="3.20.20.140">
    <property type="entry name" value="Metal-dependent hydrolases"/>
    <property type="match status" value="2"/>
</dbReference>
<proteinExistence type="predicted"/>
<evidence type="ECO:0000259" key="1">
    <source>
        <dbReference type="Pfam" id="PF07969"/>
    </source>
</evidence>
<dbReference type="InterPro" id="IPR011059">
    <property type="entry name" value="Metal-dep_hydrolase_composite"/>
</dbReference>
<dbReference type="AlphaFoldDB" id="X0SFL2"/>
<name>X0SFL2_9ZZZZ</name>
<organism evidence="2">
    <name type="scientific">marine sediment metagenome</name>
    <dbReference type="NCBI Taxonomy" id="412755"/>
    <lineage>
        <taxon>unclassified sequences</taxon>
        <taxon>metagenomes</taxon>
        <taxon>ecological metagenomes</taxon>
    </lineage>
</organism>
<feature type="domain" description="Amidohydrolase 3" evidence="1">
    <location>
        <begin position="217"/>
        <end position="308"/>
    </location>
</feature>
<feature type="non-terminal residue" evidence="2">
    <location>
        <position position="324"/>
    </location>
</feature>
<dbReference type="InterPro" id="IPR032466">
    <property type="entry name" value="Metal_Hydrolase"/>
</dbReference>
<comment type="caution">
    <text evidence="2">The sequence shown here is derived from an EMBL/GenBank/DDBJ whole genome shotgun (WGS) entry which is preliminary data.</text>
</comment>
<dbReference type="SUPFAM" id="SSF51556">
    <property type="entry name" value="Metallo-dependent hydrolases"/>
    <property type="match status" value="1"/>
</dbReference>
<dbReference type="SUPFAM" id="SSF51338">
    <property type="entry name" value="Composite domain of metallo-dependent hydrolases"/>
    <property type="match status" value="1"/>
</dbReference>
<accession>X0SFL2</accession>
<sequence length="324" mass="36777">MQQYGGFYATHMREEGIDILDSVREAIEIGKSANIPVQISHHKITSVEKWGSSSETLAQIEDARKAGIDVLLDQYPYPATSTGLTVLFPSWALEGDKKKWIERWNKKTLKSRLREAIKYNIEHDRGGNDLNRIMIARYTLEPELEGLTIKQILEKKGIPVTMENGAELIIRLQSEGMEGEVQAIYFCLSHEDIERIMKYPLTAHASDGGIRTFNEGKPHPRNYGTFPRILKTYVREKGILSFEEAIRKMTSLPARRLDLKKRGCIKEGCFADITIVNPIRVSDTATWQNPHQYPEGVPYVLVNGKLVVENSTIKEVFPGMVIYG</sequence>
<reference evidence="2" key="1">
    <citation type="journal article" date="2014" name="Front. Microbiol.">
        <title>High frequency of phylogenetically diverse reductive dehalogenase-homologous genes in deep subseafloor sedimentary metagenomes.</title>
        <authorList>
            <person name="Kawai M."/>
            <person name="Futagami T."/>
            <person name="Toyoda A."/>
            <person name="Takaki Y."/>
            <person name="Nishi S."/>
            <person name="Hori S."/>
            <person name="Arai W."/>
            <person name="Tsubouchi T."/>
            <person name="Morono Y."/>
            <person name="Uchiyama I."/>
            <person name="Ito T."/>
            <person name="Fujiyama A."/>
            <person name="Inagaki F."/>
            <person name="Takami H."/>
        </authorList>
    </citation>
    <scope>NUCLEOTIDE SEQUENCE</scope>
    <source>
        <strain evidence="2">Expedition CK06-06</strain>
    </source>
</reference>
<dbReference type="EMBL" id="BARS01009440">
    <property type="protein sequence ID" value="GAF74672.1"/>
    <property type="molecule type" value="Genomic_DNA"/>
</dbReference>
<dbReference type="GO" id="GO:0016810">
    <property type="term" value="F:hydrolase activity, acting on carbon-nitrogen (but not peptide) bonds"/>
    <property type="evidence" value="ECO:0007669"/>
    <property type="project" value="InterPro"/>
</dbReference>
<dbReference type="Pfam" id="PF07969">
    <property type="entry name" value="Amidohydro_3"/>
    <property type="match status" value="1"/>
</dbReference>
<gene>
    <name evidence="2" type="ORF">S01H1_17753</name>
</gene>
<evidence type="ECO:0000313" key="2">
    <source>
        <dbReference type="EMBL" id="GAF74672.1"/>
    </source>
</evidence>
<dbReference type="InterPro" id="IPR013108">
    <property type="entry name" value="Amidohydro_3"/>
</dbReference>